<evidence type="ECO:0000256" key="2">
    <source>
        <dbReference type="SAM" id="Coils"/>
    </source>
</evidence>
<evidence type="ECO:0000313" key="5">
    <source>
        <dbReference type="EMBL" id="GAV58175.1"/>
    </source>
</evidence>
<evidence type="ECO:0000256" key="1">
    <source>
        <dbReference type="PROSITE-ProRule" id="PRU00047"/>
    </source>
</evidence>
<feature type="region of interest" description="Disordered" evidence="3">
    <location>
        <begin position="209"/>
        <end position="247"/>
    </location>
</feature>
<feature type="coiled-coil region" evidence="2">
    <location>
        <begin position="373"/>
        <end position="437"/>
    </location>
</feature>
<keyword evidence="6" id="KW-1185">Reference proteome</keyword>
<feature type="compositionally biased region" description="Acidic residues" evidence="3">
    <location>
        <begin position="236"/>
        <end position="247"/>
    </location>
</feature>
<protein>
    <submittedName>
        <fullName evidence="5">Zf-CCHC domain-containing protein/DUF4219 domain-containing protein/UBN2 domain-containing protein</fullName>
    </submittedName>
</protein>
<proteinExistence type="predicted"/>
<dbReference type="GO" id="GO:0008270">
    <property type="term" value="F:zinc ion binding"/>
    <property type="evidence" value="ECO:0007669"/>
    <property type="project" value="UniProtKB-KW"/>
</dbReference>
<keyword evidence="1" id="KW-0479">Metal-binding</keyword>
<dbReference type="EMBL" id="BDDD01000059">
    <property type="protein sequence ID" value="GAV58175.1"/>
    <property type="molecule type" value="Genomic_DNA"/>
</dbReference>
<dbReference type="PANTHER" id="PTHR34676:SF17">
    <property type="entry name" value="OS06G0684500 PROTEIN"/>
    <property type="match status" value="1"/>
</dbReference>
<gene>
    <name evidence="5" type="ORF">CFOL_v3_01709</name>
</gene>
<keyword evidence="2" id="KW-0175">Coiled coil</keyword>
<feature type="domain" description="CCHC-type" evidence="4">
    <location>
        <begin position="289"/>
        <end position="304"/>
    </location>
</feature>
<evidence type="ECO:0000313" key="6">
    <source>
        <dbReference type="Proteomes" id="UP000187406"/>
    </source>
</evidence>
<sequence length="499" mass="58038">MGESQNISKPPFFDGNYYSHWKAKMTIFIQSLDYNLWDLIVDGPNLPTIILENGEVVSKPRNLYDDNDRKRVQINAKAKHIIICAINSNDFNRISSCISAKEMWDRLEVTYEGTNQVKEAKVSMLVHEYEMFTMNENEDIKSMFSRFTNIINTLQALDKTYSNSEMVRKILRCLPRSWMPKVTAIEEAKNLNVLALEDLLGSLMTHELSMQKKDDDEEKEKKKKKIVALKSSQTEDSNDDDDDEEEEEELAFITRRFKKFLASKKKFGGRSNKKFHQKGESSKLEEIICFECNKPGHYKSDCPRLKKKDIVKKKKKAMITTWDESNESSSDEDTNEEVAQIALMALEDQEEEKNDEVTYDELVLLVEKYSSMIASLKKKVKSLTYENDDLKLTKEETSNKIEVDLIENEIAYLVKENKNLKEEIEALKKTFSKFSNSSEKLEKLLGMQRCVFDKAGLGFEEMNNVKLYQTFFDRKEKIEKEKVEKAKIKKKTCVIIVVK</sequence>
<dbReference type="SMART" id="SM00343">
    <property type="entry name" value="ZnF_C2HC"/>
    <property type="match status" value="1"/>
</dbReference>
<dbReference type="AlphaFoldDB" id="A0A1Q3AR81"/>
<dbReference type="Gene3D" id="4.10.60.10">
    <property type="entry name" value="Zinc finger, CCHC-type"/>
    <property type="match status" value="1"/>
</dbReference>
<dbReference type="SUPFAM" id="SSF57756">
    <property type="entry name" value="Retrovirus zinc finger-like domains"/>
    <property type="match status" value="1"/>
</dbReference>
<keyword evidence="1" id="KW-0863">Zinc-finger</keyword>
<organism evidence="5 6">
    <name type="scientific">Cephalotus follicularis</name>
    <name type="common">Albany pitcher plant</name>
    <dbReference type="NCBI Taxonomy" id="3775"/>
    <lineage>
        <taxon>Eukaryota</taxon>
        <taxon>Viridiplantae</taxon>
        <taxon>Streptophyta</taxon>
        <taxon>Embryophyta</taxon>
        <taxon>Tracheophyta</taxon>
        <taxon>Spermatophyta</taxon>
        <taxon>Magnoliopsida</taxon>
        <taxon>eudicotyledons</taxon>
        <taxon>Gunneridae</taxon>
        <taxon>Pentapetalae</taxon>
        <taxon>rosids</taxon>
        <taxon>fabids</taxon>
        <taxon>Oxalidales</taxon>
        <taxon>Cephalotaceae</taxon>
        <taxon>Cephalotus</taxon>
    </lineage>
</organism>
<dbReference type="Pfam" id="PF00098">
    <property type="entry name" value="zf-CCHC"/>
    <property type="match status" value="1"/>
</dbReference>
<accession>A0A1Q3AR81</accession>
<dbReference type="Proteomes" id="UP000187406">
    <property type="component" value="Unassembled WGS sequence"/>
</dbReference>
<reference evidence="6" key="1">
    <citation type="submission" date="2016-04" db="EMBL/GenBank/DDBJ databases">
        <title>Cephalotus genome sequencing.</title>
        <authorList>
            <person name="Fukushima K."/>
            <person name="Hasebe M."/>
            <person name="Fang X."/>
        </authorList>
    </citation>
    <scope>NUCLEOTIDE SEQUENCE [LARGE SCALE GENOMIC DNA]</scope>
    <source>
        <strain evidence="6">cv. St1</strain>
    </source>
</reference>
<dbReference type="InParanoid" id="A0A1Q3AR81"/>
<dbReference type="PROSITE" id="PS50158">
    <property type="entry name" value="ZF_CCHC"/>
    <property type="match status" value="1"/>
</dbReference>
<dbReference type="Pfam" id="PF14223">
    <property type="entry name" value="Retrotran_gag_2"/>
    <property type="match status" value="1"/>
</dbReference>
<keyword evidence="1" id="KW-0862">Zinc</keyword>
<evidence type="ECO:0000259" key="4">
    <source>
        <dbReference type="PROSITE" id="PS50158"/>
    </source>
</evidence>
<evidence type="ECO:0000256" key="3">
    <source>
        <dbReference type="SAM" id="MobiDB-lite"/>
    </source>
</evidence>
<dbReference type="InterPro" id="IPR036875">
    <property type="entry name" value="Znf_CCHC_sf"/>
</dbReference>
<name>A0A1Q3AR81_CEPFO</name>
<dbReference type="PANTHER" id="PTHR34676">
    <property type="entry name" value="DUF4219 DOMAIN-CONTAINING PROTEIN-RELATED"/>
    <property type="match status" value="1"/>
</dbReference>
<dbReference type="GO" id="GO:0003676">
    <property type="term" value="F:nucleic acid binding"/>
    <property type="evidence" value="ECO:0007669"/>
    <property type="project" value="InterPro"/>
</dbReference>
<comment type="caution">
    <text evidence="5">The sequence shown here is derived from an EMBL/GenBank/DDBJ whole genome shotgun (WGS) entry which is preliminary data.</text>
</comment>
<dbReference type="InterPro" id="IPR001878">
    <property type="entry name" value="Znf_CCHC"/>
</dbReference>